<reference evidence="7 8" key="1">
    <citation type="submission" date="2019-03" db="EMBL/GenBank/DDBJ databases">
        <title>Comparative insights into the high quality Complete genome sequence of highly metal resistant Cupriavidus metallidurans strain BS1 isolated from a gold-copper mine.</title>
        <authorList>
            <person name="Mazhar H.S."/>
            <person name="Rensing C."/>
        </authorList>
    </citation>
    <scope>NUCLEOTIDE SEQUENCE [LARGE SCALE GENOMIC DNA]</scope>
    <source>
        <strain evidence="7 8">BS1</strain>
    </source>
</reference>
<feature type="transmembrane region" description="Helical" evidence="6">
    <location>
        <begin position="389"/>
        <end position="410"/>
    </location>
</feature>
<evidence type="ECO:0000256" key="1">
    <source>
        <dbReference type="ARBA" id="ARBA00004651"/>
    </source>
</evidence>
<dbReference type="Proteomes" id="UP000253772">
    <property type="component" value="Chromosome c1"/>
</dbReference>
<evidence type="ECO:0000256" key="3">
    <source>
        <dbReference type="ARBA" id="ARBA00022692"/>
    </source>
</evidence>
<evidence type="ECO:0000256" key="4">
    <source>
        <dbReference type="ARBA" id="ARBA00022989"/>
    </source>
</evidence>
<dbReference type="InterPro" id="IPR002797">
    <property type="entry name" value="Polysacc_synth"/>
</dbReference>
<feature type="transmembrane region" description="Helical" evidence="6">
    <location>
        <begin position="16"/>
        <end position="36"/>
    </location>
</feature>
<dbReference type="PANTHER" id="PTHR30250">
    <property type="entry name" value="PST FAMILY PREDICTED COLANIC ACID TRANSPORTER"/>
    <property type="match status" value="1"/>
</dbReference>
<keyword evidence="3 6" id="KW-0812">Transmembrane</keyword>
<evidence type="ECO:0000313" key="8">
    <source>
        <dbReference type="Proteomes" id="UP000253772"/>
    </source>
</evidence>
<feature type="transmembrane region" description="Helical" evidence="6">
    <location>
        <begin position="298"/>
        <end position="320"/>
    </location>
</feature>
<keyword evidence="2" id="KW-1003">Cell membrane</keyword>
<dbReference type="RefSeq" id="WP_133258060.1">
    <property type="nucleotide sequence ID" value="NZ_CP037900.1"/>
</dbReference>
<feature type="transmembrane region" description="Helical" evidence="6">
    <location>
        <begin position="175"/>
        <end position="198"/>
    </location>
</feature>
<sequence length="419" mass="44656">MGINANHPGIVKNATYLFMAQGLNYLIPLITLPFLVSHVGAQVFGVVAFGQAVAVYAQLVADYGFNISATRNVTIKRTGPHRELSVYVSTIMGAKIALLIPVFLVAIPLCWWHASSNSEMLAYVLLLASAVGNVLTPIWFYQGMNQMGPVAIASTVTKLLSAVGVLLWVRQPEDLVLTALVLSVPPILVGAVCVSMLLRSSVLDPTSVRIAGIITELKHGAPYFFSSAGGGILSSSGVFVLGIFHDSAVVGVYAAAEKIIKAAIGCLAPISQSLYPVNAQAFGKSVEAGFQSVRRTSIFLLVPAVLGTVTLYVIAPYGLAALKWVDPRYLDVIRWLCPWIFLGVLNNVLGVQVLGAMGRGKPYATIFAVAACFTIVNFVVLVPRMAEKGVILGMVGGELMLTCLAVVVIYRTMHAHSIR</sequence>
<dbReference type="PANTHER" id="PTHR30250:SF11">
    <property type="entry name" value="O-ANTIGEN TRANSPORTER-RELATED"/>
    <property type="match status" value="1"/>
</dbReference>
<accession>A0A482IP46</accession>
<feature type="transmembrane region" description="Helical" evidence="6">
    <location>
        <begin position="148"/>
        <end position="169"/>
    </location>
</feature>
<dbReference type="EMBL" id="CP037900">
    <property type="protein sequence ID" value="QBP10835.1"/>
    <property type="molecule type" value="Genomic_DNA"/>
</dbReference>
<feature type="transmembrane region" description="Helical" evidence="6">
    <location>
        <begin position="332"/>
        <end position="351"/>
    </location>
</feature>
<keyword evidence="5 6" id="KW-0472">Membrane</keyword>
<keyword evidence="4 6" id="KW-1133">Transmembrane helix</keyword>
<evidence type="ECO:0000313" key="7">
    <source>
        <dbReference type="EMBL" id="QBP10835.1"/>
    </source>
</evidence>
<feature type="transmembrane region" description="Helical" evidence="6">
    <location>
        <begin position="42"/>
        <end position="65"/>
    </location>
</feature>
<comment type="subcellular location">
    <subcellularLocation>
        <location evidence="1">Cell membrane</location>
        <topology evidence="1">Multi-pass membrane protein</topology>
    </subcellularLocation>
</comment>
<dbReference type="Pfam" id="PF01943">
    <property type="entry name" value="Polysacc_synt"/>
    <property type="match status" value="1"/>
</dbReference>
<evidence type="ECO:0008006" key="9">
    <source>
        <dbReference type="Google" id="ProtNLM"/>
    </source>
</evidence>
<evidence type="ECO:0000256" key="5">
    <source>
        <dbReference type="ARBA" id="ARBA00023136"/>
    </source>
</evidence>
<evidence type="ECO:0000256" key="6">
    <source>
        <dbReference type="SAM" id="Phobius"/>
    </source>
</evidence>
<feature type="transmembrane region" description="Helical" evidence="6">
    <location>
        <begin position="120"/>
        <end position="141"/>
    </location>
</feature>
<dbReference type="OrthoDB" id="103403at2"/>
<feature type="transmembrane region" description="Helical" evidence="6">
    <location>
        <begin position="86"/>
        <end position="114"/>
    </location>
</feature>
<proteinExistence type="predicted"/>
<protein>
    <recommendedName>
        <fullName evidence="9">O-antigen transporter</fullName>
    </recommendedName>
</protein>
<dbReference type="InterPro" id="IPR050833">
    <property type="entry name" value="Poly_Biosynth_Transport"/>
</dbReference>
<gene>
    <name evidence="7" type="ORF">DDF84_014270</name>
</gene>
<organism evidence="7 8">
    <name type="scientific">Cupriavidus metallidurans</name>
    <dbReference type="NCBI Taxonomy" id="119219"/>
    <lineage>
        <taxon>Bacteria</taxon>
        <taxon>Pseudomonadati</taxon>
        <taxon>Pseudomonadota</taxon>
        <taxon>Betaproteobacteria</taxon>
        <taxon>Burkholderiales</taxon>
        <taxon>Burkholderiaceae</taxon>
        <taxon>Cupriavidus</taxon>
    </lineage>
</organism>
<evidence type="ECO:0000256" key="2">
    <source>
        <dbReference type="ARBA" id="ARBA00022475"/>
    </source>
</evidence>
<name>A0A482IP46_9BURK</name>
<feature type="transmembrane region" description="Helical" evidence="6">
    <location>
        <begin position="363"/>
        <end position="383"/>
    </location>
</feature>
<dbReference type="GO" id="GO:0005886">
    <property type="term" value="C:plasma membrane"/>
    <property type="evidence" value="ECO:0007669"/>
    <property type="project" value="UniProtKB-SubCell"/>
</dbReference>
<dbReference type="AlphaFoldDB" id="A0A482IP46"/>